<dbReference type="InterPro" id="IPR014721">
    <property type="entry name" value="Ribsml_uS5_D2-typ_fold_subgr"/>
</dbReference>
<dbReference type="NCBIfam" id="TIGR01021">
    <property type="entry name" value="rpsE_bact"/>
    <property type="match status" value="1"/>
</dbReference>
<dbReference type="Proteomes" id="UP000285655">
    <property type="component" value="Unassembled WGS sequence"/>
</dbReference>
<evidence type="ECO:0000313" key="12">
    <source>
        <dbReference type="Proteomes" id="UP000285655"/>
    </source>
</evidence>
<dbReference type="PANTHER" id="PTHR48432">
    <property type="entry name" value="S5 DRBM DOMAIN-CONTAINING PROTEIN"/>
    <property type="match status" value="1"/>
</dbReference>
<organism evidence="11 12">
    <name type="scientific">candidate division WS5 bacterium</name>
    <dbReference type="NCBI Taxonomy" id="2093353"/>
    <lineage>
        <taxon>Bacteria</taxon>
        <taxon>candidate division WS5</taxon>
    </lineage>
</organism>
<keyword evidence="4 7" id="KW-0689">Ribosomal protein</keyword>
<evidence type="ECO:0000256" key="5">
    <source>
        <dbReference type="ARBA" id="ARBA00023274"/>
    </source>
</evidence>
<name>A0A419DAB2_9BACT</name>
<evidence type="ECO:0000256" key="8">
    <source>
        <dbReference type="RuleBase" id="RU003823"/>
    </source>
</evidence>
<dbReference type="Pfam" id="PF00333">
    <property type="entry name" value="Ribosomal_S5"/>
    <property type="match status" value="1"/>
</dbReference>
<evidence type="ECO:0000256" key="9">
    <source>
        <dbReference type="SAM" id="MobiDB-lite"/>
    </source>
</evidence>
<comment type="function">
    <text evidence="7">Located at the back of the 30S subunit body where it stabilizes the conformation of the head with respect to the body.</text>
</comment>
<dbReference type="InterPro" id="IPR020568">
    <property type="entry name" value="Ribosomal_Su5_D2-typ_SF"/>
</dbReference>
<dbReference type="PROSITE" id="PS50881">
    <property type="entry name" value="S5_DSRBD"/>
    <property type="match status" value="1"/>
</dbReference>
<dbReference type="GO" id="GO:0005737">
    <property type="term" value="C:cytoplasm"/>
    <property type="evidence" value="ECO:0007669"/>
    <property type="project" value="UniProtKB-ARBA"/>
</dbReference>
<dbReference type="GO" id="GO:0006412">
    <property type="term" value="P:translation"/>
    <property type="evidence" value="ECO:0007669"/>
    <property type="project" value="UniProtKB-UniRule"/>
</dbReference>
<comment type="similarity">
    <text evidence="1 7 8">Belongs to the universal ribosomal protein uS5 family.</text>
</comment>
<comment type="subunit">
    <text evidence="7">Part of the 30S ribosomal subunit. Contacts proteins S4 and S8.</text>
</comment>
<dbReference type="PROSITE" id="PS00585">
    <property type="entry name" value="RIBOSOMAL_S5"/>
    <property type="match status" value="1"/>
</dbReference>
<comment type="domain">
    <text evidence="7">The N-terminal domain interacts with the head of the 30S subunit; the C-terminal domain interacts with the body and contacts protein S4. The interaction surface between S4 and S5 is involved in control of translational fidelity.</text>
</comment>
<dbReference type="FunFam" id="3.30.230.10:FF:000002">
    <property type="entry name" value="30S ribosomal protein S5"/>
    <property type="match status" value="1"/>
</dbReference>
<dbReference type="InterPro" id="IPR013810">
    <property type="entry name" value="Ribosomal_uS5_N"/>
</dbReference>
<feature type="region of interest" description="Disordered" evidence="9">
    <location>
        <begin position="154"/>
        <end position="199"/>
    </location>
</feature>
<evidence type="ECO:0000256" key="3">
    <source>
        <dbReference type="ARBA" id="ARBA00022884"/>
    </source>
</evidence>
<dbReference type="Gene3D" id="3.30.160.20">
    <property type="match status" value="1"/>
</dbReference>
<evidence type="ECO:0000256" key="4">
    <source>
        <dbReference type="ARBA" id="ARBA00022980"/>
    </source>
</evidence>
<dbReference type="GO" id="GO:0019843">
    <property type="term" value="F:rRNA binding"/>
    <property type="evidence" value="ECO:0007669"/>
    <property type="project" value="UniProtKB-UniRule"/>
</dbReference>
<dbReference type="Pfam" id="PF03719">
    <property type="entry name" value="Ribosomal_S5_C"/>
    <property type="match status" value="1"/>
</dbReference>
<comment type="caution">
    <text evidence="11">The sequence shown here is derived from an EMBL/GenBank/DDBJ whole genome shotgun (WGS) entry which is preliminary data.</text>
</comment>
<dbReference type="PANTHER" id="PTHR48432:SF1">
    <property type="entry name" value="S5 DRBM DOMAIN-CONTAINING PROTEIN"/>
    <property type="match status" value="1"/>
</dbReference>
<dbReference type="GO" id="GO:0003735">
    <property type="term" value="F:structural constituent of ribosome"/>
    <property type="evidence" value="ECO:0007669"/>
    <property type="project" value="UniProtKB-UniRule"/>
</dbReference>
<feature type="compositionally biased region" description="Basic and acidic residues" evidence="9">
    <location>
        <begin position="189"/>
        <end position="199"/>
    </location>
</feature>
<evidence type="ECO:0000259" key="10">
    <source>
        <dbReference type="PROSITE" id="PS50881"/>
    </source>
</evidence>
<evidence type="ECO:0000313" key="11">
    <source>
        <dbReference type="EMBL" id="RJO60034.1"/>
    </source>
</evidence>
<dbReference type="SUPFAM" id="SSF54211">
    <property type="entry name" value="Ribosomal protein S5 domain 2-like"/>
    <property type="match status" value="1"/>
</dbReference>
<protein>
    <recommendedName>
        <fullName evidence="6 7">Small ribosomal subunit protein uS5</fullName>
    </recommendedName>
</protein>
<dbReference type="HAMAP" id="MF_01307_B">
    <property type="entry name" value="Ribosomal_uS5_B"/>
    <property type="match status" value="1"/>
</dbReference>
<evidence type="ECO:0000256" key="7">
    <source>
        <dbReference type="HAMAP-Rule" id="MF_01307"/>
    </source>
</evidence>
<evidence type="ECO:0000256" key="1">
    <source>
        <dbReference type="ARBA" id="ARBA00008945"/>
    </source>
</evidence>
<evidence type="ECO:0000256" key="6">
    <source>
        <dbReference type="ARBA" id="ARBA00035255"/>
    </source>
</evidence>
<gene>
    <name evidence="7" type="primary">rpsE</name>
    <name evidence="11" type="ORF">C4544_06740</name>
</gene>
<feature type="domain" description="S5 DRBM" evidence="10">
    <location>
        <begin position="15"/>
        <end position="78"/>
    </location>
</feature>
<dbReference type="InterPro" id="IPR005712">
    <property type="entry name" value="Ribosomal_uS5_bac-type"/>
</dbReference>
<dbReference type="AlphaFoldDB" id="A0A419DAB2"/>
<dbReference type="EMBL" id="QZJW01000055">
    <property type="protein sequence ID" value="RJO60034.1"/>
    <property type="molecule type" value="Genomic_DNA"/>
</dbReference>
<dbReference type="SUPFAM" id="SSF54768">
    <property type="entry name" value="dsRNA-binding domain-like"/>
    <property type="match status" value="1"/>
</dbReference>
<dbReference type="InterPro" id="IPR000851">
    <property type="entry name" value="Ribosomal_uS5"/>
</dbReference>
<comment type="function">
    <text evidence="7">With S4 and S12 plays an important role in translational accuracy.</text>
</comment>
<keyword evidence="5 7" id="KW-0687">Ribonucleoprotein</keyword>
<proteinExistence type="inferred from homology"/>
<dbReference type="GO" id="GO:0015935">
    <property type="term" value="C:small ribosomal subunit"/>
    <property type="evidence" value="ECO:0007669"/>
    <property type="project" value="InterPro"/>
</dbReference>
<dbReference type="InterPro" id="IPR018192">
    <property type="entry name" value="Ribosomal_uS5_N_CS"/>
</dbReference>
<feature type="compositionally biased region" description="Basic and acidic residues" evidence="9">
    <location>
        <begin position="154"/>
        <end position="179"/>
    </location>
</feature>
<dbReference type="InterPro" id="IPR005324">
    <property type="entry name" value="Ribosomal_uS5_C"/>
</dbReference>
<sequence>MADMKKKFEREPKEFDERVVQIDRVTRVVKGGRRLRFRATVVIGDKKGRVGVGVAKGSQVVLAITKAVAQAKKNLVYINLHETTIPHEVEHVFCGARVFLKPASPGTGVIAGGAVRAVVEVVGIKDILSKMIGSSNKVNNVYAAFEALQSLQAREETKKKEIKAKAPEKKEEKADTKKETVKRKTAKKTVKEVKKHESK</sequence>
<evidence type="ECO:0000256" key="2">
    <source>
        <dbReference type="ARBA" id="ARBA00022730"/>
    </source>
</evidence>
<dbReference type="Gene3D" id="3.30.230.10">
    <property type="match status" value="1"/>
</dbReference>
<accession>A0A419DAB2</accession>
<keyword evidence="2 7" id="KW-0699">rRNA-binding</keyword>
<reference evidence="11 12" key="1">
    <citation type="journal article" date="2017" name="ISME J.">
        <title>Energy and carbon metabolisms in a deep terrestrial subsurface fluid microbial community.</title>
        <authorList>
            <person name="Momper L."/>
            <person name="Jungbluth S.P."/>
            <person name="Lee M.D."/>
            <person name="Amend J.P."/>
        </authorList>
    </citation>
    <scope>NUCLEOTIDE SEQUENCE [LARGE SCALE GENOMIC DNA]</scope>
    <source>
        <strain evidence="11">SURF_29</strain>
    </source>
</reference>
<keyword evidence="3 7" id="KW-0694">RNA-binding</keyword>